<dbReference type="InterPro" id="IPR006143">
    <property type="entry name" value="RND_pump_MFP"/>
</dbReference>
<dbReference type="PANTHER" id="PTHR30469:SF37">
    <property type="entry name" value="RAGD PROTEIN"/>
    <property type="match status" value="1"/>
</dbReference>
<evidence type="ECO:0000256" key="4">
    <source>
        <dbReference type="SAM" id="MobiDB-lite"/>
    </source>
</evidence>
<evidence type="ECO:0000256" key="1">
    <source>
        <dbReference type="ARBA" id="ARBA00004196"/>
    </source>
</evidence>
<feature type="region of interest" description="Disordered" evidence="4">
    <location>
        <begin position="381"/>
        <end position="406"/>
    </location>
</feature>
<evidence type="ECO:0000256" key="3">
    <source>
        <dbReference type="ARBA" id="ARBA00022448"/>
    </source>
</evidence>
<evidence type="ECO:0000313" key="10">
    <source>
        <dbReference type="Proteomes" id="UP000316887"/>
    </source>
</evidence>
<dbReference type="NCBIfam" id="TIGR01730">
    <property type="entry name" value="RND_mfp"/>
    <property type="match status" value="1"/>
</dbReference>
<comment type="caution">
    <text evidence="9">The sequence shown here is derived from an EMBL/GenBank/DDBJ whole genome shotgun (WGS) entry which is preliminary data.</text>
</comment>
<feature type="domain" description="Multidrug resistance protein MdtA-like C-terminal permuted SH3" evidence="8">
    <location>
        <begin position="321"/>
        <end position="377"/>
    </location>
</feature>
<keyword evidence="3" id="KW-0813">Transport</keyword>
<evidence type="ECO:0000259" key="8">
    <source>
        <dbReference type="Pfam" id="PF25967"/>
    </source>
</evidence>
<dbReference type="InterPro" id="IPR058627">
    <property type="entry name" value="MdtA-like_C"/>
</dbReference>
<evidence type="ECO:0000256" key="5">
    <source>
        <dbReference type="SAM" id="Phobius"/>
    </source>
</evidence>
<dbReference type="GO" id="GO:1990281">
    <property type="term" value="C:efflux pump complex"/>
    <property type="evidence" value="ECO:0007669"/>
    <property type="project" value="TreeGrafter"/>
</dbReference>
<dbReference type="SUPFAM" id="SSF111369">
    <property type="entry name" value="HlyD-like secretion proteins"/>
    <property type="match status" value="1"/>
</dbReference>
<keyword evidence="5" id="KW-1133">Transmembrane helix</keyword>
<dbReference type="Pfam" id="PF25917">
    <property type="entry name" value="BSH_RND"/>
    <property type="match status" value="1"/>
</dbReference>
<gene>
    <name evidence="9" type="ORF">FBY58_0782</name>
</gene>
<protein>
    <submittedName>
        <fullName evidence="9">RND family efflux transporter MFP subunit</fullName>
    </submittedName>
</protein>
<dbReference type="AlphaFoldDB" id="A0A542W0V4"/>
<evidence type="ECO:0000259" key="6">
    <source>
        <dbReference type="Pfam" id="PF25917"/>
    </source>
</evidence>
<evidence type="ECO:0000313" key="9">
    <source>
        <dbReference type="EMBL" id="TQL17212.1"/>
    </source>
</evidence>
<name>A0A542W0V4_ZYMMB</name>
<accession>A0A542W0V4</accession>
<feature type="domain" description="CusB-like beta-barrel" evidence="7">
    <location>
        <begin position="244"/>
        <end position="314"/>
    </location>
</feature>
<dbReference type="Gene3D" id="2.40.50.100">
    <property type="match status" value="1"/>
</dbReference>
<keyword evidence="5" id="KW-0472">Membrane</keyword>
<dbReference type="Gene3D" id="2.40.420.20">
    <property type="match status" value="1"/>
</dbReference>
<dbReference type="InterPro" id="IPR058792">
    <property type="entry name" value="Beta-barrel_RND_2"/>
</dbReference>
<dbReference type="Gene3D" id="1.10.287.470">
    <property type="entry name" value="Helix hairpin bin"/>
    <property type="match status" value="1"/>
</dbReference>
<keyword evidence="5" id="KW-0812">Transmembrane</keyword>
<evidence type="ECO:0000259" key="7">
    <source>
        <dbReference type="Pfam" id="PF25954"/>
    </source>
</evidence>
<sequence length="406" mass="43951">MPDMQDARVQHKNHEKQESHRLKWIGIIAVCLLAGVAGYGIYSRYQNEHAVKKWTESEAVPSVSIISPTEAPGTTTLTLPGRVNAWYQAPVYARTSGYLKAWYTDIGTPVKAGQILGLIDAPDLDQQYAAAKASLATAAAQRALAQTTSDRWQKLIAEDAVSQQEADEKKANYAARVAMEHEAAAEVDRLRALIGFKQLLAPFDGVVTGRATDIGALIIGGASNTNNTQQPLFTVSDIHKMRVYVNVPQAYAAEIKPGITAALHLPEYPDRIFHTTFVDTNHAVTPASGTMLVQMAAENGDHALKPGSYAQVEFILPTPSNVVRIPASAVLFRQEGMTVATIDTHNRAHLHVIKITRDLGRQIEVAGGISRNDRVIDSPADDLAENDLVSPEVTQAKTDGAAHGKE</sequence>
<feature type="domain" description="Multidrug resistance protein MdtA-like barrel-sandwich hybrid" evidence="6">
    <location>
        <begin position="89"/>
        <end position="226"/>
    </location>
</feature>
<proteinExistence type="inferred from homology"/>
<feature type="transmembrane region" description="Helical" evidence="5">
    <location>
        <begin position="21"/>
        <end position="42"/>
    </location>
</feature>
<dbReference type="GO" id="GO:0015562">
    <property type="term" value="F:efflux transmembrane transporter activity"/>
    <property type="evidence" value="ECO:0007669"/>
    <property type="project" value="TreeGrafter"/>
</dbReference>
<dbReference type="Gene3D" id="2.40.30.170">
    <property type="match status" value="1"/>
</dbReference>
<comment type="subcellular location">
    <subcellularLocation>
        <location evidence="1">Cell envelope</location>
    </subcellularLocation>
</comment>
<organism evidence="9 10">
    <name type="scientific">Zymomonas mobilis</name>
    <dbReference type="NCBI Taxonomy" id="542"/>
    <lineage>
        <taxon>Bacteria</taxon>
        <taxon>Pseudomonadati</taxon>
        <taxon>Pseudomonadota</taxon>
        <taxon>Alphaproteobacteria</taxon>
        <taxon>Sphingomonadales</taxon>
        <taxon>Zymomonadaceae</taxon>
        <taxon>Zymomonas</taxon>
    </lineage>
</organism>
<dbReference type="InterPro" id="IPR058625">
    <property type="entry name" value="MdtA-like_BSH"/>
</dbReference>
<dbReference type="Proteomes" id="UP000316887">
    <property type="component" value="Unassembled WGS sequence"/>
</dbReference>
<dbReference type="RefSeq" id="WP_141919574.1">
    <property type="nucleotide sequence ID" value="NZ_VFOF01000001.1"/>
</dbReference>
<dbReference type="Pfam" id="PF25967">
    <property type="entry name" value="RND-MFP_C"/>
    <property type="match status" value="1"/>
</dbReference>
<evidence type="ECO:0000256" key="2">
    <source>
        <dbReference type="ARBA" id="ARBA00009477"/>
    </source>
</evidence>
<dbReference type="Pfam" id="PF25954">
    <property type="entry name" value="Beta-barrel_RND_2"/>
    <property type="match status" value="1"/>
</dbReference>
<dbReference type="PANTHER" id="PTHR30469">
    <property type="entry name" value="MULTIDRUG RESISTANCE PROTEIN MDTA"/>
    <property type="match status" value="1"/>
</dbReference>
<dbReference type="EMBL" id="VFOF01000001">
    <property type="protein sequence ID" value="TQL17212.1"/>
    <property type="molecule type" value="Genomic_DNA"/>
</dbReference>
<comment type="similarity">
    <text evidence="2">Belongs to the membrane fusion protein (MFP) (TC 8.A.1) family.</text>
</comment>
<reference evidence="9 10" key="1">
    <citation type="submission" date="2019-06" db="EMBL/GenBank/DDBJ databases">
        <title>Genome sequencing of Zymomonas mobilis strains for genetic engineering and biofuel applications.</title>
        <authorList>
            <person name="Teravest M."/>
        </authorList>
    </citation>
    <scope>NUCLEOTIDE SEQUENCE [LARGE SCALE GENOMIC DNA]</scope>
    <source>
        <strain evidence="9 10">AN0101</strain>
    </source>
</reference>
<dbReference type="OrthoDB" id="9806939at2"/>